<reference evidence="1 2" key="1">
    <citation type="journal article" date="2018" name="Genome Biol. Evol.">
        <title>Partnering With a Pest: Genomes of Hemlock Woolly Adelgid Symbionts Reveal Atypical Nutritional Provisioning Patterns in Dual-Obligate Bacteria.</title>
        <authorList>
            <person name="Weglarz K.M."/>
            <person name="Havill N.P."/>
            <person name="Burke G.R."/>
            <person name="von Dohlen C.D."/>
        </authorList>
    </citation>
    <scope>NUCLEOTIDE SEQUENCE [LARGE SCALE GENOMIC DNA]</scope>
    <source>
        <strain evidence="1 2">HWA_ENA</strain>
    </source>
</reference>
<gene>
    <name evidence="1" type="ORF">C3B55_00809</name>
</gene>
<proteinExistence type="predicted"/>
<keyword evidence="2" id="KW-1185">Reference proteome</keyword>
<accession>A0ABX5R8Z6</accession>
<evidence type="ECO:0000313" key="1">
    <source>
        <dbReference type="EMBL" id="QAX82122.1"/>
    </source>
</evidence>
<evidence type="ECO:0000313" key="2">
    <source>
        <dbReference type="Proteomes" id="UP000288953"/>
    </source>
</evidence>
<name>A0ABX5R8Z6_9PSED</name>
<organism evidence="1 2">
    <name type="scientific">Candidatus Pseudomonas adelgestsugas</name>
    <dbReference type="NCBI Taxonomy" id="1302376"/>
    <lineage>
        <taxon>Bacteria</taxon>
        <taxon>Pseudomonadati</taxon>
        <taxon>Pseudomonadota</taxon>
        <taxon>Gammaproteobacteria</taxon>
        <taxon>Pseudomonadales</taxon>
        <taxon>Pseudomonadaceae</taxon>
        <taxon>Pseudomonas</taxon>
    </lineage>
</organism>
<protein>
    <submittedName>
        <fullName evidence="1">Uncharacterized protein</fullName>
    </submittedName>
</protein>
<dbReference type="EMBL" id="CP026512">
    <property type="protein sequence ID" value="QAX82122.1"/>
    <property type="molecule type" value="Genomic_DNA"/>
</dbReference>
<dbReference type="Proteomes" id="UP000288953">
    <property type="component" value="Chromosome"/>
</dbReference>
<sequence>MADYFFDNSIRLNINYSITVRVFLRTDNLNLHINHESCIAT</sequence>